<keyword evidence="2" id="KW-1185">Reference proteome</keyword>
<reference evidence="1 2" key="1">
    <citation type="submission" date="2017-06" db="EMBL/GenBank/DDBJ databases">
        <authorList>
            <person name="Russell D.A."/>
            <person name="Jacobs-Sera D."/>
            <person name="Duda R."/>
            <person name="Hatfull G.F."/>
            <person name="Hendrix R.W."/>
        </authorList>
    </citation>
    <scope>NUCLEOTIDE SEQUENCE [LARGE SCALE GENOMIC DNA]</scope>
</reference>
<accession>A0A223LDE6</accession>
<name>A0A223LDE6_BPPB1</name>
<sequence length="57" mass="6686">MVTFKIINGGLSWEGLVILIRVRRINVIIYSGATHRLLKLHKMKNIMYPRDPINRLL</sequence>
<dbReference type="RefSeq" id="YP_009664434.1">
    <property type="nucleotide sequence ID" value="NC_043027.1"/>
</dbReference>
<gene>
    <name evidence="1" type="primary">233</name>
    <name evidence="1" type="ORF">PBI_PBS1_233</name>
</gene>
<protein>
    <submittedName>
        <fullName evidence="1">Uncharacterized protein</fullName>
    </submittedName>
</protein>
<proteinExistence type="predicted"/>
<dbReference type="EMBL" id="MF360957">
    <property type="protein sequence ID" value="ASU00055.1"/>
    <property type="molecule type" value="Genomic_DNA"/>
</dbReference>
<organism evidence="1 2">
    <name type="scientific">Bacillus phage PBS1</name>
    <dbReference type="NCBI Taxonomy" id="2884423"/>
    <lineage>
        <taxon>Viruses</taxon>
        <taxon>Duplodnaviria</taxon>
        <taxon>Heunggongvirae</taxon>
        <taxon>Uroviricota</taxon>
        <taxon>Caudoviricetes</taxon>
        <taxon>Takahashivirus</taxon>
        <taxon>Bacillus phage PBS1</taxon>
    </lineage>
</organism>
<dbReference type="GeneID" id="40524466"/>
<evidence type="ECO:0000313" key="1">
    <source>
        <dbReference type="EMBL" id="ASU00055.1"/>
    </source>
</evidence>
<dbReference type="Proteomes" id="UP000226236">
    <property type="component" value="Segment"/>
</dbReference>
<evidence type="ECO:0000313" key="2">
    <source>
        <dbReference type="Proteomes" id="UP000226236"/>
    </source>
</evidence>